<evidence type="ECO:0000256" key="1">
    <source>
        <dbReference type="ARBA" id="ARBA00022692"/>
    </source>
</evidence>
<feature type="domain" description="J" evidence="7">
    <location>
        <begin position="15"/>
        <end position="73"/>
    </location>
</feature>
<dbReference type="PROSITE" id="PS50076">
    <property type="entry name" value="DNAJ_2"/>
    <property type="match status" value="1"/>
</dbReference>
<evidence type="ECO:0000256" key="2">
    <source>
        <dbReference type="ARBA" id="ARBA00022729"/>
    </source>
</evidence>
<dbReference type="PANTHER" id="PTHR44653">
    <property type="entry name" value="DNAJ HOMOLOG SUBFAMILY C MEMBER 1"/>
    <property type="match status" value="1"/>
</dbReference>
<sequence length="217" mass="25951">MLLDLAKEIEQQNHSFYTWLNVEKDANLKEISKVYRKLLVKYSTVDDDMFKKTSHIAYILRNPKLRALYDSILLDDYHHQQVYWKGFYYYYTRHKLACMIIIALISLTVLEYLKAWASYWTERTMMEQFIENAKIMAQRISDRHLSAKTHKSYMDFGTRTIQCEITKDREIVMMDSKGHRVPLDIDKIIERPGLYSISIIRALSYTVQSLQNIKKRM</sequence>
<dbReference type="InterPro" id="IPR036869">
    <property type="entry name" value="J_dom_sf"/>
</dbReference>
<evidence type="ECO:0000259" key="7">
    <source>
        <dbReference type="PROSITE" id="PS50076"/>
    </source>
</evidence>
<dbReference type="GO" id="GO:0012505">
    <property type="term" value="C:endomembrane system"/>
    <property type="evidence" value="ECO:0007669"/>
    <property type="project" value="UniProtKB-SubCell"/>
</dbReference>
<name>A0A367IWK6_RHIAZ</name>
<reference evidence="8 9" key="1">
    <citation type="journal article" date="2018" name="G3 (Bethesda)">
        <title>Phylogenetic and Phylogenomic Definition of Rhizopus Species.</title>
        <authorList>
            <person name="Gryganskyi A.P."/>
            <person name="Golan J."/>
            <person name="Dolatabadi S."/>
            <person name="Mondo S."/>
            <person name="Robb S."/>
            <person name="Idnurm A."/>
            <person name="Muszewska A."/>
            <person name="Steczkiewicz K."/>
            <person name="Masonjones S."/>
            <person name="Liao H.L."/>
            <person name="Gajdeczka M.T."/>
            <person name="Anike F."/>
            <person name="Vuek A."/>
            <person name="Anishchenko I.M."/>
            <person name="Voigt K."/>
            <person name="de Hoog G.S."/>
            <person name="Smith M.E."/>
            <person name="Heitman J."/>
            <person name="Vilgalys R."/>
            <person name="Stajich J.E."/>
        </authorList>
    </citation>
    <scope>NUCLEOTIDE SEQUENCE [LARGE SCALE GENOMIC DNA]</scope>
    <source>
        <strain evidence="8 9">CBS 357.93</strain>
    </source>
</reference>
<evidence type="ECO:0000256" key="6">
    <source>
        <dbReference type="SAM" id="Phobius"/>
    </source>
</evidence>
<dbReference type="SUPFAM" id="SSF46565">
    <property type="entry name" value="Chaperone J-domain"/>
    <property type="match status" value="1"/>
</dbReference>
<dbReference type="Pfam" id="PF00226">
    <property type="entry name" value="DnaJ"/>
    <property type="match status" value="1"/>
</dbReference>
<protein>
    <recommendedName>
        <fullName evidence="7">J domain-containing protein</fullName>
    </recommendedName>
</protein>
<evidence type="ECO:0000313" key="9">
    <source>
        <dbReference type="Proteomes" id="UP000252139"/>
    </source>
</evidence>
<proteinExistence type="predicted"/>
<comment type="caution">
    <text evidence="8">The sequence shown here is derived from an EMBL/GenBank/DDBJ whole genome shotgun (WGS) entry which is preliminary data.</text>
</comment>
<accession>A0A367IWK6</accession>
<dbReference type="OrthoDB" id="413400at2759"/>
<comment type="subcellular location">
    <subcellularLocation>
        <location evidence="5">Endomembrane system</location>
        <topology evidence="5">Single-pass membrane protein</topology>
    </subcellularLocation>
</comment>
<gene>
    <name evidence="8" type="ORF">CU097_003233</name>
</gene>
<keyword evidence="9" id="KW-1185">Reference proteome</keyword>
<dbReference type="InterPro" id="IPR001623">
    <property type="entry name" value="DnaJ_domain"/>
</dbReference>
<keyword evidence="3 6" id="KW-1133">Transmembrane helix</keyword>
<dbReference type="Proteomes" id="UP000252139">
    <property type="component" value="Unassembled WGS sequence"/>
</dbReference>
<dbReference type="AlphaFoldDB" id="A0A367IWK6"/>
<evidence type="ECO:0000256" key="4">
    <source>
        <dbReference type="ARBA" id="ARBA00023136"/>
    </source>
</evidence>
<feature type="transmembrane region" description="Helical" evidence="6">
    <location>
        <begin position="94"/>
        <end position="113"/>
    </location>
</feature>
<evidence type="ECO:0000313" key="8">
    <source>
        <dbReference type="EMBL" id="RCH81861.1"/>
    </source>
</evidence>
<keyword evidence="1 6" id="KW-0812">Transmembrane</keyword>
<dbReference type="PANTHER" id="PTHR44653:SF2">
    <property type="entry name" value="DNAJ HOMOLOG SUBFAMILY C MEMBER 1"/>
    <property type="match status" value="1"/>
</dbReference>
<dbReference type="EMBL" id="PJQL01003249">
    <property type="protein sequence ID" value="RCH81861.1"/>
    <property type="molecule type" value="Genomic_DNA"/>
</dbReference>
<keyword evidence="2" id="KW-0732">Signal</keyword>
<evidence type="ECO:0000256" key="5">
    <source>
        <dbReference type="ARBA" id="ARBA00037847"/>
    </source>
</evidence>
<evidence type="ECO:0000256" key="3">
    <source>
        <dbReference type="ARBA" id="ARBA00022989"/>
    </source>
</evidence>
<organism evidence="8 9">
    <name type="scientific">Rhizopus azygosporus</name>
    <name type="common">Rhizopus microsporus var. azygosporus</name>
    <dbReference type="NCBI Taxonomy" id="86630"/>
    <lineage>
        <taxon>Eukaryota</taxon>
        <taxon>Fungi</taxon>
        <taxon>Fungi incertae sedis</taxon>
        <taxon>Mucoromycota</taxon>
        <taxon>Mucoromycotina</taxon>
        <taxon>Mucoromycetes</taxon>
        <taxon>Mucorales</taxon>
        <taxon>Mucorineae</taxon>
        <taxon>Rhizopodaceae</taxon>
        <taxon>Rhizopus</taxon>
    </lineage>
</organism>
<keyword evidence="4 6" id="KW-0472">Membrane</keyword>
<dbReference type="InterPro" id="IPR052606">
    <property type="entry name" value="DnaJ_domain_protein"/>
</dbReference>
<dbReference type="STRING" id="86630.A0A367IWK6"/>
<dbReference type="Gene3D" id="1.10.287.110">
    <property type="entry name" value="DnaJ domain"/>
    <property type="match status" value="1"/>
</dbReference>